<keyword evidence="5" id="KW-1185">Reference proteome</keyword>
<dbReference type="PANTHER" id="PTHR24320:SF282">
    <property type="entry name" value="WW DOMAIN-CONTAINING OXIDOREDUCTASE"/>
    <property type="match status" value="1"/>
</dbReference>
<dbReference type="SUPFAM" id="SSF51735">
    <property type="entry name" value="NAD(P)-binding Rossmann-fold domains"/>
    <property type="match status" value="1"/>
</dbReference>
<comment type="similarity">
    <text evidence="1">Belongs to the short-chain dehydrogenases/reductases (SDR) family.</text>
</comment>
<dbReference type="InterPro" id="IPR036291">
    <property type="entry name" value="NAD(P)-bd_dom_sf"/>
</dbReference>
<name>A0A9P9JBS4_9HYPO</name>
<dbReference type="GO" id="GO:0016491">
    <property type="term" value="F:oxidoreductase activity"/>
    <property type="evidence" value="ECO:0007669"/>
    <property type="project" value="UniProtKB-KW"/>
</dbReference>
<sequence>MFCQSTPYNPDTDIPSLKGKFILITGGNVGLGKQSALAICKHHPSQVWIAARSAEKANTAIAEIKKQVPDSDVSLRFLELDLASFDLVKSAAKTLLASVSRLDILLLNAGIMARPPGLTKEGYEIQFGTNHVGHALLLKLLLPLLVKTASAPASDVRVVSVSSVAHKFGPSGGIQFDTLKTLAEAMATNDRYGQSKLANILYAREVARRYPQLTTVAIHPGTVKTDLQKSNDGSFIVSAFQKVVVPIIGVSVEEGVKNQLWAATGEGVKNGEYYVPVGIPGKGSALSMDRELSQKLWEWTEKELGVCSV</sequence>
<evidence type="ECO:0000313" key="4">
    <source>
        <dbReference type="EMBL" id="KAH7159488.1"/>
    </source>
</evidence>
<dbReference type="InterPro" id="IPR002347">
    <property type="entry name" value="SDR_fam"/>
</dbReference>
<gene>
    <name evidence="4" type="ORF">B0J13DRAFT_539072</name>
</gene>
<dbReference type="PANTHER" id="PTHR24320">
    <property type="entry name" value="RETINOL DEHYDROGENASE"/>
    <property type="match status" value="1"/>
</dbReference>
<dbReference type="Gene3D" id="3.40.50.720">
    <property type="entry name" value="NAD(P)-binding Rossmann-like Domain"/>
    <property type="match status" value="1"/>
</dbReference>
<evidence type="ECO:0000256" key="1">
    <source>
        <dbReference type="ARBA" id="ARBA00006484"/>
    </source>
</evidence>
<reference evidence="4" key="1">
    <citation type="journal article" date="2021" name="Nat. Commun.">
        <title>Genetic determinants of endophytism in the Arabidopsis root mycobiome.</title>
        <authorList>
            <person name="Mesny F."/>
            <person name="Miyauchi S."/>
            <person name="Thiergart T."/>
            <person name="Pickel B."/>
            <person name="Atanasova L."/>
            <person name="Karlsson M."/>
            <person name="Huettel B."/>
            <person name="Barry K.W."/>
            <person name="Haridas S."/>
            <person name="Chen C."/>
            <person name="Bauer D."/>
            <person name="Andreopoulos W."/>
            <person name="Pangilinan J."/>
            <person name="LaButti K."/>
            <person name="Riley R."/>
            <person name="Lipzen A."/>
            <person name="Clum A."/>
            <person name="Drula E."/>
            <person name="Henrissat B."/>
            <person name="Kohler A."/>
            <person name="Grigoriev I.V."/>
            <person name="Martin F.M."/>
            <person name="Hacquard S."/>
        </authorList>
    </citation>
    <scope>NUCLEOTIDE SEQUENCE</scope>
    <source>
        <strain evidence="4">MPI-CAGE-AT-0021</strain>
    </source>
</reference>
<dbReference type="OrthoDB" id="191139at2759"/>
<evidence type="ECO:0008006" key="6">
    <source>
        <dbReference type="Google" id="ProtNLM"/>
    </source>
</evidence>
<keyword evidence="3" id="KW-0560">Oxidoreductase</keyword>
<dbReference type="Proteomes" id="UP000717696">
    <property type="component" value="Unassembled WGS sequence"/>
</dbReference>
<proteinExistence type="inferred from homology"/>
<comment type="caution">
    <text evidence="4">The sequence shown here is derived from an EMBL/GenBank/DDBJ whole genome shotgun (WGS) entry which is preliminary data.</text>
</comment>
<evidence type="ECO:0000313" key="5">
    <source>
        <dbReference type="Proteomes" id="UP000717696"/>
    </source>
</evidence>
<accession>A0A9P9JBS4</accession>
<dbReference type="EMBL" id="JAGMUU010000002">
    <property type="protein sequence ID" value="KAH7159488.1"/>
    <property type="molecule type" value="Genomic_DNA"/>
</dbReference>
<dbReference type="PRINTS" id="PR00081">
    <property type="entry name" value="GDHRDH"/>
</dbReference>
<keyword evidence="2" id="KW-0521">NADP</keyword>
<dbReference type="AlphaFoldDB" id="A0A9P9JBS4"/>
<protein>
    <recommendedName>
        <fullName evidence="6">Oxidoreductase</fullName>
    </recommendedName>
</protein>
<evidence type="ECO:0000256" key="3">
    <source>
        <dbReference type="ARBA" id="ARBA00023002"/>
    </source>
</evidence>
<dbReference type="Pfam" id="PF00106">
    <property type="entry name" value="adh_short"/>
    <property type="match status" value="1"/>
</dbReference>
<organism evidence="4 5">
    <name type="scientific">Dactylonectria estremocensis</name>
    <dbReference type="NCBI Taxonomy" id="1079267"/>
    <lineage>
        <taxon>Eukaryota</taxon>
        <taxon>Fungi</taxon>
        <taxon>Dikarya</taxon>
        <taxon>Ascomycota</taxon>
        <taxon>Pezizomycotina</taxon>
        <taxon>Sordariomycetes</taxon>
        <taxon>Hypocreomycetidae</taxon>
        <taxon>Hypocreales</taxon>
        <taxon>Nectriaceae</taxon>
        <taxon>Dactylonectria</taxon>
    </lineage>
</organism>
<evidence type="ECO:0000256" key="2">
    <source>
        <dbReference type="ARBA" id="ARBA00022857"/>
    </source>
</evidence>